<organism evidence="6 7">
    <name type="scientific">Thalassolituus maritimus</name>
    <dbReference type="NCBI Taxonomy" id="484498"/>
    <lineage>
        <taxon>Bacteria</taxon>
        <taxon>Pseudomonadati</taxon>
        <taxon>Pseudomonadota</taxon>
        <taxon>Gammaproteobacteria</taxon>
        <taxon>Oceanospirillales</taxon>
        <taxon>Oceanospirillaceae</taxon>
        <taxon>Thalassolituus</taxon>
    </lineage>
</organism>
<dbReference type="AlphaFoldDB" id="A0A1N7JHK9"/>
<dbReference type="InterPro" id="IPR010992">
    <property type="entry name" value="IHF-like_DNA-bd_dom_sf"/>
</dbReference>
<gene>
    <name evidence="6" type="ORF">SAMN05421686_1029</name>
</gene>
<dbReference type="GO" id="GO:0006351">
    <property type="term" value="P:DNA-templated transcription"/>
    <property type="evidence" value="ECO:0007669"/>
    <property type="project" value="UniProtKB-ARBA"/>
</dbReference>
<dbReference type="Pfam" id="PF00216">
    <property type="entry name" value="Bac_DNA_binding"/>
    <property type="match status" value="1"/>
</dbReference>
<evidence type="ECO:0000256" key="4">
    <source>
        <dbReference type="ARBA" id="ARBA00023125"/>
    </source>
</evidence>
<dbReference type="Gene3D" id="4.10.520.10">
    <property type="entry name" value="IHF-like DNA-binding proteins"/>
    <property type="match status" value="1"/>
</dbReference>
<dbReference type="InterPro" id="IPR000119">
    <property type="entry name" value="Hist_DNA-bd"/>
</dbReference>
<evidence type="ECO:0000256" key="1">
    <source>
        <dbReference type="ARBA" id="ARBA00003819"/>
    </source>
</evidence>
<dbReference type="GO" id="GO:0005829">
    <property type="term" value="C:cytosol"/>
    <property type="evidence" value="ECO:0007669"/>
    <property type="project" value="TreeGrafter"/>
</dbReference>
<dbReference type="FunFam" id="4.10.520.10:FF:000001">
    <property type="entry name" value="DNA-binding protein HU"/>
    <property type="match status" value="1"/>
</dbReference>
<dbReference type="PROSITE" id="PS00045">
    <property type="entry name" value="HISTONE_LIKE"/>
    <property type="match status" value="1"/>
</dbReference>
<keyword evidence="3" id="KW-0226">DNA condensation</keyword>
<dbReference type="PANTHER" id="PTHR33175:SF3">
    <property type="entry name" value="DNA-BINDING PROTEIN HU-BETA"/>
    <property type="match status" value="1"/>
</dbReference>
<accession>A0A1N7JHK9</accession>
<evidence type="ECO:0000256" key="5">
    <source>
        <dbReference type="RuleBase" id="RU003939"/>
    </source>
</evidence>
<dbReference type="PANTHER" id="PTHR33175">
    <property type="entry name" value="DNA-BINDING PROTEIN HU"/>
    <property type="match status" value="1"/>
</dbReference>
<evidence type="ECO:0000256" key="2">
    <source>
        <dbReference type="ARBA" id="ARBA00010529"/>
    </source>
</evidence>
<dbReference type="SUPFAM" id="SSF47729">
    <property type="entry name" value="IHF-like DNA-binding proteins"/>
    <property type="match status" value="1"/>
</dbReference>
<dbReference type="PRINTS" id="PR01727">
    <property type="entry name" value="DNABINDINGHU"/>
</dbReference>
<protein>
    <submittedName>
        <fullName evidence="6">DNA-binding protein HU-alpha</fullName>
    </submittedName>
</protein>
<comment type="similarity">
    <text evidence="2 5">Belongs to the bacterial histone-like protein family.</text>
</comment>
<keyword evidence="7" id="KW-1185">Reference proteome</keyword>
<dbReference type="GO" id="GO:0006270">
    <property type="term" value="P:DNA replication initiation"/>
    <property type="evidence" value="ECO:0007669"/>
    <property type="project" value="UniProtKB-ARBA"/>
</dbReference>
<evidence type="ECO:0000313" key="7">
    <source>
        <dbReference type="Proteomes" id="UP000185639"/>
    </source>
</evidence>
<reference evidence="7" key="1">
    <citation type="submission" date="2017-01" db="EMBL/GenBank/DDBJ databases">
        <authorList>
            <person name="Varghese N."/>
            <person name="Submissions S."/>
        </authorList>
    </citation>
    <scope>NUCLEOTIDE SEQUENCE [LARGE SCALE GENOMIC DNA]</scope>
    <source>
        <strain evidence="7">DSM 24913</strain>
    </source>
</reference>
<dbReference type="GO" id="GO:0030261">
    <property type="term" value="P:chromosome condensation"/>
    <property type="evidence" value="ECO:0007669"/>
    <property type="project" value="UniProtKB-KW"/>
</dbReference>
<dbReference type="GO" id="GO:0030527">
    <property type="term" value="F:structural constituent of chromatin"/>
    <property type="evidence" value="ECO:0007669"/>
    <property type="project" value="InterPro"/>
</dbReference>
<dbReference type="STRING" id="484498.SAMN05421686_1029"/>
<dbReference type="SMART" id="SM00411">
    <property type="entry name" value="BHL"/>
    <property type="match status" value="1"/>
</dbReference>
<dbReference type="RefSeq" id="WP_068435111.1">
    <property type="nucleotide sequence ID" value="NZ_CAJWBH010000011.1"/>
</dbReference>
<dbReference type="GO" id="GO:0042802">
    <property type="term" value="F:identical protein binding"/>
    <property type="evidence" value="ECO:0007669"/>
    <property type="project" value="UniProtKB-ARBA"/>
</dbReference>
<keyword evidence="4 6" id="KW-0238">DNA-binding</keyword>
<name>A0A1N7JHK9_9GAMM</name>
<dbReference type="OrthoDB" id="9799835at2"/>
<evidence type="ECO:0000256" key="3">
    <source>
        <dbReference type="ARBA" id="ARBA00023067"/>
    </source>
</evidence>
<dbReference type="GO" id="GO:1990103">
    <property type="term" value="C:DnaA-HU complex"/>
    <property type="evidence" value="ECO:0007669"/>
    <property type="project" value="UniProtKB-ARBA"/>
</dbReference>
<sequence length="90" mass="9570">MRKPELAAAIAEKADLSKEKAAEVVTAFTDQIAKSLSEGESVTLIGFGTFEVRDRAERQGKNPQTGEPITIAAAKVPAFKPGKALKESVQ</sequence>
<dbReference type="CDD" id="cd13831">
    <property type="entry name" value="HU"/>
    <property type="match status" value="1"/>
</dbReference>
<dbReference type="EMBL" id="FTOH01000002">
    <property type="protein sequence ID" value="SIS48833.1"/>
    <property type="molecule type" value="Genomic_DNA"/>
</dbReference>
<evidence type="ECO:0000313" key="6">
    <source>
        <dbReference type="EMBL" id="SIS48833.1"/>
    </source>
</evidence>
<dbReference type="Proteomes" id="UP000185639">
    <property type="component" value="Unassembled WGS sequence"/>
</dbReference>
<dbReference type="GO" id="GO:0003677">
    <property type="term" value="F:DNA binding"/>
    <property type="evidence" value="ECO:0007669"/>
    <property type="project" value="UniProtKB-KW"/>
</dbReference>
<comment type="function">
    <text evidence="1">Histone-like DNA-binding protein which is capable of wrapping DNA to stabilize it, and thus to prevent its denaturation under extreme environmental conditions.</text>
</comment>
<dbReference type="InterPro" id="IPR020816">
    <property type="entry name" value="Histone-like_DNA-bd_CS"/>
</dbReference>
<dbReference type="GO" id="GO:1990178">
    <property type="term" value="C:HU-DNA complex"/>
    <property type="evidence" value="ECO:0007669"/>
    <property type="project" value="UniProtKB-ARBA"/>
</dbReference>
<proteinExistence type="inferred from homology"/>